<feature type="domain" description="Nuclear anchorage protein 1 spectrin-like repeat" evidence="3">
    <location>
        <begin position="205"/>
        <end position="318"/>
    </location>
</feature>
<feature type="coiled-coil region" evidence="1">
    <location>
        <begin position="325"/>
        <end position="381"/>
    </location>
</feature>
<dbReference type="InterPro" id="IPR057133">
    <property type="entry name" value="Spectrin_Anc-1_2"/>
</dbReference>
<feature type="coiled-coil region" evidence="1">
    <location>
        <begin position="674"/>
        <end position="723"/>
    </location>
</feature>
<feature type="coiled-coil region" evidence="1">
    <location>
        <begin position="1252"/>
        <end position="1279"/>
    </location>
</feature>
<evidence type="ECO:0008006" key="7">
    <source>
        <dbReference type="Google" id="ProtNLM"/>
    </source>
</evidence>
<organism evidence="5 6">
    <name type="scientific">Litomosoides sigmodontis</name>
    <name type="common">Filarial nematode worm</name>
    <dbReference type="NCBI Taxonomy" id="42156"/>
    <lineage>
        <taxon>Eukaryota</taxon>
        <taxon>Metazoa</taxon>
        <taxon>Ecdysozoa</taxon>
        <taxon>Nematoda</taxon>
        <taxon>Chromadorea</taxon>
        <taxon>Rhabditida</taxon>
        <taxon>Spirurina</taxon>
        <taxon>Spiruromorpha</taxon>
        <taxon>Filarioidea</taxon>
        <taxon>Onchocercidae</taxon>
        <taxon>Litomosoides</taxon>
    </lineage>
</organism>
<keyword evidence="6" id="KW-1185">Reference proteome</keyword>
<dbReference type="STRING" id="42156.A0A3P7K195"/>
<dbReference type="Gene3D" id="1.20.58.60">
    <property type="match status" value="1"/>
</dbReference>
<evidence type="ECO:0000256" key="1">
    <source>
        <dbReference type="SAM" id="Coils"/>
    </source>
</evidence>
<evidence type="ECO:0000259" key="2">
    <source>
        <dbReference type="Pfam" id="PF24531"/>
    </source>
</evidence>
<feature type="coiled-coil region" evidence="1">
    <location>
        <begin position="497"/>
        <end position="590"/>
    </location>
</feature>
<dbReference type="Pfam" id="PF24531">
    <property type="entry name" value="ANC1_spectrin"/>
    <property type="match status" value="2"/>
</dbReference>
<dbReference type="Pfam" id="PF24611">
    <property type="entry name" value="Spectrin_Anc-1"/>
    <property type="match status" value="1"/>
</dbReference>
<sequence>MREDSNQLYKELDTAEEMVALDRLKGDDEYFDGKRGEYQEKIGADCKALHDELEKLVNDGRKLVGDSEAAVGSYLCVSDSIADLIKATGNLNINDATTDEDDQKTMEDRVVAEKMLEDSNQLYKELDTVEKMHEASTQLCNELNCLSEKGQAVLNDAETIPTIYATTSEALMKPVKAATELLKMMPENEEMATHLKAIVEDAKILQANLSHRADLWSQFVDERENATDQLETKRKPLDEIGTKHIRSYEEVIDDLDKLKKAAEEVHDLRGASRVKLENLCEQLNPLETAYADVRFYDVDIDQTERQYENLISLISNELYDENILNESAQQMAKELEYLNENLSTEPIVREQLEEMLKDDQLPRLQAQLQYLQAKNDEAKRTRLHVDRVSQPSIEMLAEQLNHIYLFVNEQLDNVAKAEKIEPYDEGELAKVKEQLQQQRPVVEDEDVKVEHDLLEKEMEMKFAEILNQMNAIQTNVSQIMEEEETDGEKRRRDEKALSEFDQQINALELALNETADKILPMMNELISQSHPGSITLPSLQSELENAKKFAEECKRKLDEKLTEKEQMREMMQSENEKLSLENQLQAHELAASATDKLKDYDRSDMTNDEQIDMERMLSETVSHTDKSRASRESIASEGELGDELRAVTDSIEGLLASYAQPQPYRAAINDMEILQGLQDQITELLQKATDKQHDLSTSHPAAINEIKQKIEKAEEDAKKLSSSLAEDVSTEKQLVDMQNDLINRMKKMNDCVIMIRNGTCEETEIPRLEELKNELEEVSGIVEELKEKESRQPKLVLHSDELSISSVDDQYEKLNQLLNETEERLMNEVASVSLQRTIDDEAKQLHDMVDEAYKVENDVNATASNLQKAIDDLKSGRSHLAALQDICEKLEGMPDMDSLYAKSFNEISTLNEQYDNVERNLEDRLAMLNEFNEVADSVSKQLMDLEDNVRKLETPSASCELSIANKGINDVNELRKSLEKLCELKEELTPPLLKPASTVEEFDNRLSDVNKSFQQWHDDIVKKKQEMEAENNLSTLINDFKETLVKAENDFEKVDGTMDALKSFRDMTLPIVVEKSDRIRDVILPVKTENIEELYRSVDMLTDRYNNLSTRVNDKLNDAQEEENHRFDEVQRELNDSEEKVNDFANKYATPQDLLVAMEDISELRSLLDQIPSSEMEDISELELKENLLAKADAVEEKIKNLLLPLEKDVEKEQELMQDLHEILTTLTTIGDDVIAVDPISEASSSEQLESIGQLAENLRELKGRVEELEEKLQQCSEGGMVKRALVTDDLFGRVVQLQDALDDKKGKLADRAKLYAIASEINSVNESVLNEMEQIQMMQTVEEQNAALNKLEGMKHQLESLLENIPQNDEGNELQEKGNLLLGQVSDLVKGLTDAVGKEHATFDEIKDEIEAAQLSSLQALPTSISDETAATASERDDQLDDINRKLATVGKLKNEMMISDSDEGNLDADKITERQNLLPTIDEALDRLKVKVYIC</sequence>
<feature type="domain" description="Nuclear anchorage protein 1 spectrin repeat" evidence="4">
    <location>
        <begin position="1400"/>
        <end position="1492"/>
    </location>
</feature>
<evidence type="ECO:0000259" key="4">
    <source>
        <dbReference type="Pfam" id="PF24615"/>
    </source>
</evidence>
<feature type="domain" description="Nuclear anchorage protein 1 spectrin repeat" evidence="2">
    <location>
        <begin position="637"/>
        <end position="734"/>
    </location>
</feature>
<protein>
    <recommendedName>
        <fullName evidence="7">KASH domain-containing protein</fullName>
    </recommendedName>
</protein>
<accession>A0A3P7K195</accession>
<dbReference type="OrthoDB" id="5869473at2759"/>
<evidence type="ECO:0000313" key="5">
    <source>
        <dbReference type="EMBL" id="VDM92456.1"/>
    </source>
</evidence>
<dbReference type="Proteomes" id="UP000277928">
    <property type="component" value="Unassembled WGS sequence"/>
</dbReference>
<feature type="coiled-coil region" evidence="1">
    <location>
        <begin position="768"/>
        <end position="831"/>
    </location>
</feature>
<feature type="domain" description="Nuclear anchorage protein 1 spectrin repeat" evidence="2">
    <location>
        <begin position="1122"/>
        <end position="1216"/>
    </location>
</feature>
<gene>
    <name evidence="5" type="ORF">NLS_LOCUS9797</name>
</gene>
<dbReference type="InterPro" id="IPR057134">
    <property type="entry name" value="Spectrin_Anc-1_3"/>
</dbReference>
<dbReference type="InterPro" id="IPR057132">
    <property type="entry name" value="ANC1_spectrin_dom"/>
</dbReference>
<name>A0A3P7K195_LITSI</name>
<feature type="coiled-coil region" evidence="1">
    <location>
        <begin position="1091"/>
        <end position="1147"/>
    </location>
</feature>
<evidence type="ECO:0000313" key="6">
    <source>
        <dbReference type="Proteomes" id="UP000277928"/>
    </source>
</evidence>
<proteinExistence type="predicted"/>
<dbReference type="EMBL" id="UYRX01001952">
    <property type="protein sequence ID" value="VDM92456.1"/>
    <property type="molecule type" value="Genomic_DNA"/>
</dbReference>
<dbReference type="OMA" id="RECKIRH"/>
<keyword evidence="1" id="KW-0175">Coiled coil</keyword>
<feature type="coiled-coil region" evidence="1">
    <location>
        <begin position="900"/>
        <end position="988"/>
    </location>
</feature>
<reference evidence="5 6" key="1">
    <citation type="submission" date="2018-08" db="EMBL/GenBank/DDBJ databases">
        <authorList>
            <person name="Laetsch R D."/>
            <person name="Stevens L."/>
            <person name="Kumar S."/>
            <person name="Blaxter L. M."/>
        </authorList>
    </citation>
    <scope>NUCLEOTIDE SEQUENCE [LARGE SCALE GENOMIC DNA]</scope>
</reference>
<dbReference type="Pfam" id="PF24615">
    <property type="entry name" value="Spectrin_Anc-1_2"/>
    <property type="match status" value="1"/>
</dbReference>
<evidence type="ECO:0000259" key="3">
    <source>
        <dbReference type="Pfam" id="PF24611"/>
    </source>
</evidence>